<dbReference type="SUPFAM" id="SSF53335">
    <property type="entry name" value="S-adenosyl-L-methionine-dependent methyltransferases"/>
    <property type="match status" value="1"/>
</dbReference>
<protein>
    <recommendedName>
        <fullName evidence="2">UPF0146 protein GCU68_07955</fullName>
    </recommendedName>
</protein>
<name>A0A5P9P2V8_9EURY</name>
<dbReference type="OrthoDB" id="59816at2157"/>
<dbReference type="InterPro" id="IPR029063">
    <property type="entry name" value="SAM-dependent_MTases_sf"/>
</dbReference>
<dbReference type="InterPro" id="IPR005353">
    <property type="entry name" value="UPF0146"/>
</dbReference>
<keyword evidence="4" id="KW-1185">Reference proteome</keyword>
<accession>A0A5P9P2V8</accession>
<dbReference type="EMBL" id="CP045488">
    <property type="protein sequence ID" value="QFU82458.1"/>
    <property type="molecule type" value="Genomic_DNA"/>
</dbReference>
<sequence>MVHSRRNVETLLGSLAAYDRVIEVGIGRRTDIAAALAARDVSVTATDVHDRDVPDGARFVRDDIVDPDLSVYTDADAIYALNLPPELHQPALEVARAADADFLFTTLGGDQPMVPVERRTIESGTVYVARATER</sequence>
<evidence type="ECO:0000313" key="4">
    <source>
        <dbReference type="Proteomes" id="UP000326170"/>
    </source>
</evidence>
<dbReference type="GeneID" id="42300972"/>
<organism evidence="3 4">
    <name type="scientific">Natronorubrum aibiense</name>
    <dbReference type="NCBI Taxonomy" id="348826"/>
    <lineage>
        <taxon>Archaea</taxon>
        <taxon>Methanobacteriati</taxon>
        <taxon>Methanobacteriota</taxon>
        <taxon>Stenosarchaea group</taxon>
        <taxon>Halobacteria</taxon>
        <taxon>Halobacteriales</taxon>
        <taxon>Natrialbaceae</taxon>
        <taxon>Natronorubrum</taxon>
    </lineage>
</organism>
<evidence type="ECO:0000313" key="3">
    <source>
        <dbReference type="EMBL" id="QFU82458.1"/>
    </source>
</evidence>
<proteinExistence type="inferred from homology"/>
<dbReference type="RefSeq" id="WP_152940495.1">
    <property type="nucleotide sequence ID" value="NZ_CP045488.1"/>
</dbReference>
<dbReference type="PIRSF" id="PIRSF016725">
    <property type="entry name" value="UCP016725"/>
    <property type="match status" value="1"/>
</dbReference>
<dbReference type="KEGG" id="nas:GCU68_07955"/>
<evidence type="ECO:0000256" key="1">
    <source>
        <dbReference type="ARBA" id="ARBA00006969"/>
    </source>
</evidence>
<dbReference type="HAMAP" id="MF_00341">
    <property type="entry name" value="UPF0146"/>
    <property type="match status" value="1"/>
</dbReference>
<dbReference type="Gene3D" id="3.40.50.150">
    <property type="entry name" value="Vaccinia Virus protein VP39"/>
    <property type="match status" value="1"/>
</dbReference>
<gene>
    <name evidence="3" type="ORF">GCU68_07955</name>
</gene>
<dbReference type="Pfam" id="PF03686">
    <property type="entry name" value="UPF0146"/>
    <property type="match status" value="1"/>
</dbReference>
<comment type="similarity">
    <text evidence="1 2">Belongs to the UPF0146 family.</text>
</comment>
<dbReference type="AlphaFoldDB" id="A0A5P9P2V8"/>
<reference evidence="3 4" key="1">
    <citation type="journal article" date="2007" name="Int. J. Syst. Evol. Microbiol.">
        <title>Natronorubrum sulfidifaciens sp. nov., an extremely haloalkaliphilic archaeon isolated from Aiding salt lake in Xin-Jiang, China.</title>
        <authorList>
            <person name="Cui H.L."/>
            <person name="Tohty D."/>
            <person name="Liu H.C."/>
            <person name="Liu S.J."/>
            <person name="Oren A."/>
            <person name="Zhou P.J."/>
        </authorList>
    </citation>
    <scope>NUCLEOTIDE SEQUENCE [LARGE SCALE GENOMIC DNA]</scope>
    <source>
        <strain evidence="3 4">7-3</strain>
    </source>
</reference>
<dbReference type="Proteomes" id="UP000326170">
    <property type="component" value="Chromosome"/>
</dbReference>
<evidence type="ECO:0000256" key="2">
    <source>
        <dbReference type="HAMAP-Rule" id="MF_00341"/>
    </source>
</evidence>